<accession>A0A5M9I168</accession>
<dbReference type="CDD" id="cd06225">
    <property type="entry name" value="HAMP"/>
    <property type="match status" value="1"/>
</dbReference>
<keyword evidence="4" id="KW-0808">Transferase</keyword>
<dbReference type="OrthoDB" id="138378at2"/>
<sequence length="616" mass="70068">MKLFRRIKKLRTKLLIIFTFQVFLLLGIALLVSFFLARSSSRKNLQMLNQQLKTLADSDFQDIFDEIDRAYLSIVASSNFSELYNARSDSTPLEIYELYYDVDNLLTAPLASSRYIHSINYLTPDNKILISSIAGELSMERDFSVEESPEWFWLHTRLLNTVGSLSETYIPPHQELYYQRTSSSANRTVVSVVRKTASFDTGYKNRGLLYFNVELSDFVSLTDSLNLYPDMETVILTDTGRVIHDSSGSITEQTGNISLLRECTSEQPITLDGKKYMAVPVTMKDPGWSICSLIPWSVYTADIRDYTVYSLVLGMLVFIAGFIMTWIMSARISAPAEELSRTMKSVRSGNIRQHASVISSDEIGELSATFNTMLDRINLLIEQEYQLKVEQQDAQMKALQAQINPHFLYNILQSIASIASLNHLPEISVMANSLGKMMRYSIKTEENTTTLDDELIHVAHYLEIQKIRFKNQLDYSIDSCEAYGRYPLLKLTLQPLVENAVMHGFTGDHQKLFIYIHVYQEGTYLVIEISDDGAGMTEDVLAKVRRSLSDSSTGFYSDSQQSIGLANVYTRLKLCYQHQAVLDVDSEPDVGTVISLKLPFYFNHQGDKEHDPDNFM</sequence>
<evidence type="ECO:0000256" key="11">
    <source>
        <dbReference type="ARBA" id="ARBA00023136"/>
    </source>
</evidence>
<keyword evidence="3" id="KW-0597">Phosphoprotein</keyword>
<keyword evidence="10" id="KW-0902">Two-component regulatory system</keyword>
<evidence type="ECO:0000256" key="4">
    <source>
        <dbReference type="ARBA" id="ARBA00022679"/>
    </source>
</evidence>
<dbReference type="Gene3D" id="3.30.565.10">
    <property type="entry name" value="Histidine kinase-like ATPase, C-terminal domain"/>
    <property type="match status" value="1"/>
</dbReference>
<dbReference type="Pfam" id="PF00672">
    <property type="entry name" value="HAMP"/>
    <property type="match status" value="1"/>
</dbReference>
<feature type="domain" description="HAMP" evidence="13">
    <location>
        <begin position="330"/>
        <end position="382"/>
    </location>
</feature>
<evidence type="ECO:0000313" key="15">
    <source>
        <dbReference type="Proteomes" id="UP000322025"/>
    </source>
</evidence>
<dbReference type="InterPro" id="IPR003594">
    <property type="entry name" value="HATPase_dom"/>
</dbReference>
<dbReference type="Gene3D" id="6.10.340.10">
    <property type="match status" value="1"/>
</dbReference>
<evidence type="ECO:0000256" key="9">
    <source>
        <dbReference type="ARBA" id="ARBA00022989"/>
    </source>
</evidence>
<dbReference type="Pfam" id="PF06580">
    <property type="entry name" value="His_kinase"/>
    <property type="match status" value="1"/>
</dbReference>
<reference evidence="14" key="1">
    <citation type="submission" date="2019-07" db="EMBL/GenBank/DDBJ databases">
        <authorList>
            <person name="Wongkuna S."/>
            <person name="Scaria J."/>
        </authorList>
    </citation>
    <scope>NUCLEOTIDE SEQUENCE [LARGE SCALE GENOMIC DNA]</scope>
    <source>
        <strain evidence="14">SW178</strain>
    </source>
</reference>
<proteinExistence type="predicted"/>
<evidence type="ECO:0000256" key="7">
    <source>
        <dbReference type="ARBA" id="ARBA00022777"/>
    </source>
</evidence>
<keyword evidence="9 12" id="KW-1133">Transmembrane helix</keyword>
<evidence type="ECO:0000256" key="5">
    <source>
        <dbReference type="ARBA" id="ARBA00022692"/>
    </source>
</evidence>
<evidence type="ECO:0000256" key="8">
    <source>
        <dbReference type="ARBA" id="ARBA00022840"/>
    </source>
</evidence>
<dbReference type="PANTHER" id="PTHR34220">
    <property type="entry name" value="SENSOR HISTIDINE KINASE YPDA"/>
    <property type="match status" value="1"/>
</dbReference>
<evidence type="ECO:0000256" key="3">
    <source>
        <dbReference type="ARBA" id="ARBA00022553"/>
    </source>
</evidence>
<feature type="transmembrane region" description="Helical" evidence="12">
    <location>
        <begin position="306"/>
        <end position="327"/>
    </location>
</feature>
<dbReference type="SUPFAM" id="SSF158472">
    <property type="entry name" value="HAMP domain-like"/>
    <property type="match status" value="1"/>
</dbReference>
<dbReference type="PANTHER" id="PTHR34220:SF11">
    <property type="entry name" value="SENSOR PROTEIN KINASE HPTS"/>
    <property type="match status" value="1"/>
</dbReference>
<evidence type="ECO:0000256" key="10">
    <source>
        <dbReference type="ARBA" id="ARBA00023012"/>
    </source>
</evidence>
<keyword evidence="5 12" id="KW-0812">Transmembrane</keyword>
<comment type="caution">
    <text evidence="14">The sequence shown here is derived from an EMBL/GenBank/DDBJ whole genome shotgun (WGS) entry which is preliminary data.</text>
</comment>
<dbReference type="RefSeq" id="WP_087149810.1">
    <property type="nucleotide sequence ID" value="NZ_VMSO01000008.1"/>
</dbReference>
<dbReference type="InterPro" id="IPR050640">
    <property type="entry name" value="Bact_2-comp_sensor_kinase"/>
</dbReference>
<evidence type="ECO:0000259" key="13">
    <source>
        <dbReference type="PROSITE" id="PS50885"/>
    </source>
</evidence>
<dbReference type="InterPro" id="IPR003660">
    <property type="entry name" value="HAMP_dom"/>
</dbReference>
<evidence type="ECO:0000256" key="12">
    <source>
        <dbReference type="SAM" id="Phobius"/>
    </source>
</evidence>
<dbReference type="GO" id="GO:0005886">
    <property type="term" value="C:plasma membrane"/>
    <property type="evidence" value="ECO:0007669"/>
    <property type="project" value="UniProtKB-SubCell"/>
</dbReference>
<keyword evidence="15" id="KW-1185">Reference proteome</keyword>
<evidence type="ECO:0000256" key="2">
    <source>
        <dbReference type="ARBA" id="ARBA00022475"/>
    </source>
</evidence>
<keyword evidence="11 12" id="KW-0472">Membrane</keyword>
<keyword evidence="7 14" id="KW-0418">Kinase</keyword>
<keyword evidence="2" id="KW-1003">Cell membrane</keyword>
<protein>
    <submittedName>
        <fullName evidence="14">Sensor histidine kinase</fullName>
    </submittedName>
</protein>
<organism evidence="14 15">
    <name type="scientific">Mediterraneibacter catenae</name>
    <dbReference type="NCBI Taxonomy" id="2594882"/>
    <lineage>
        <taxon>Bacteria</taxon>
        <taxon>Bacillati</taxon>
        <taxon>Bacillota</taxon>
        <taxon>Clostridia</taxon>
        <taxon>Lachnospirales</taxon>
        <taxon>Lachnospiraceae</taxon>
        <taxon>Mediterraneibacter</taxon>
    </lineage>
</organism>
<keyword evidence="8" id="KW-0067">ATP-binding</keyword>
<dbReference type="EMBL" id="VMSO01000008">
    <property type="protein sequence ID" value="KAA8501479.1"/>
    <property type="molecule type" value="Genomic_DNA"/>
</dbReference>
<dbReference type="SUPFAM" id="SSF55874">
    <property type="entry name" value="ATPase domain of HSP90 chaperone/DNA topoisomerase II/histidine kinase"/>
    <property type="match status" value="1"/>
</dbReference>
<dbReference type="Proteomes" id="UP000322025">
    <property type="component" value="Unassembled WGS sequence"/>
</dbReference>
<dbReference type="PROSITE" id="PS50885">
    <property type="entry name" value="HAMP"/>
    <property type="match status" value="1"/>
</dbReference>
<comment type="subcellular location">
    <subcellularLocation>
        <location evidence="1">Cell membrane</location>
        <topology evidence="1">Multi-pass membrane protein</topology>
    </subcellularLocation>
</comment>
<dbReference type="AlphaFoldDB" id="A0A5M9I168"/>
<dbReference type="SMART" id="SM00304">
    <property type="entry name" value="HAMP"/>
    <property type="match status" value="1"/>
</dbReference>
<name>A0A5M9I168_9FIRM</name>
<gene>
    <name evidence="14" type="ORF">FNY66_07675</name>
</gene>
<dbReference type="GO" id="GO:0005524">
    <property type="term" value="F:ATP binding"/>
    <property type="evidence" value="ECO:0007669"/>
    <property type="project" value="UniProtKB-KW"/>
</dbReference>
<dbReference type="InterPro" id="IPR010559">
    <property type="entry name" value="Sig_transdc_His_kin_internal"/>
</dbReference>
<evidence type="ECO:0000256" key="1">
    <source>
        <dbReference type="ARBA" id="ARBA00004651"/>
    </source>
</evidence>
<evidence type="ECO:0000313" key="14">
    <source>
        <dbReference type="EMBL" id="KAA8501479.1"/>
    </source>
</evidence>
<dbReference type="Pfam" id="PF02518">
    <property type="entry name" value="HATPase_c"/>
    <property type="match status" value="1"/>
</dbReference>
<evidence type="ECO:0000256" key="6">
    <source>
        <dbReference type="ARBA" id="ARBA00022741"/>
    </source>
</evidence>
<keyword evidence="6" id="KW-0547">Nucleotide-binding</keyword>
<dbReference type="InterPro" id="IPR036890">
    <property type="entry name" value="HATPase_C_sf"/>
</dbReference>
<dbReference type="GO" id="GO:0000155">
    <property type="term" value="F:phosphorelay sensor kinase activity"/>
    <property type="evidence" value="ECO:0007669"/>
    <property type="project" value="InterPro"/>
</dbReference>